<feature type="non-terminal residue" evidence="1">
    <location>
        <position position="123"/>
    </location>
</feature>
<protein>
    <submittedName>
        <fullName evidence="1">Uncharacterized protein</fullName>
    </submittedName>
</protein>
<reference evidence="1" key="1">
    <citation type="journal article" date="2014" name="Front. Microbiol.">
        <title>High frequency of phylogenetically diverse reductive dehalogenase-homologous genes in deep subseafloor sedimentary metagenomes.</title>
        <authorList>
            <person name="Kawai M."/>
            <person name="Futagami T."/>
            <person name="Toyoda A."/>
            <person name="Takaki Y."/>
            <person name="Nishi S."/>
            <person name="Hori S."/>
            <person name="Arai W."/>
            <person name="Tsubouchi T."/>
            <person name="Morono Y."/>
            <person name="Uchiyama I."/>
            <person name="Ito T."/>
            <person name="Fujiyama A."/>
            <person name="Inagaki F."/>
            <person name="Takami H."/>
        </authorList>
    </citation>
    <scope>NUCLEOTIDE SEQUENCE</scope>
    <source>
        <strain evidence="1">Expedition CK06-06</strain>
    </source>
</reference>
<name>X0TI00_9ZZZZ</name>
<comment type="caution">
    <text evidence="1">The sequence shown here is derived from an EMBL/GenBank/DDBJ whole genome shotgun (WGS) entry which is preliminary data.</text>
</comment>
<sequence>MSKYKAHQRYRLADNTICPGVTTVTGILGMNKGVLVRWANRIGLEGIDSSKYVDSKATIGTLAHAMVTDKLQGIETDTSDYSKNDIDRAENSALSYYAWERGKEIEPILIEESLISNRHKFGG</sequence>
<proteinExistence type="predicted"/>
<accession>X0TI00</accession>
<gene>
    <name evidence="1" type="ORF">S01H1_28930</name>
</gene>
<dbReference type="AlphaFoldDB" id="X0TI00"/>
<evidence type="ECO:0000313" key="1">
    <source>
        <dbReference type="EMBL" id="GAF86911.1"/>
    </source>
</evidence>
<organism evidence="1">
    <name type="scientific">marine sediment metagenome</name>
    <dbReference type="NCBI Taxonomy" id="412755"/>
    <lineage>
        <taxon>unclassified sequences</taxon>
        <taxon>metagenomes</taxon>
        <taxon>ecological metagenomes</taxon>
    </lineage>
</organism>
<dbReference type="EMBL" id="BARS01017713">
    <property type="protein sequence ID" value="GAF86911.1"/>
    <property type="molecule type" value="Genomic_DNA"/>
</dbReference>